<accession>A0ABT9FQ90</accession>
<dbReference type="RefSeq" id="WP_305754496.1">
    <property type="nucleotide sequence ID" value="NZ_JAPCKK010000014.1"/>
</dbReference>
<proteinExistence type="predicted"/>
<evidence type="ECO:0000313" key="1">
    <source>
        <dbReference type="EMBL" id="MDP4096883.1"/>
    </source>
</evidence>
<dbReference type="EMBL" id="JAPCKK010000014">
    <property type="protein sequence ID" value="MDP4096883.1"/>
    <property type="molecule type" value="Genomic_DNA"/>
</dbReference>
<evidence type="ECO:0000313" key="2">
    <source>
        <dbReference type="Proteomes" id="UP001241848"/>
    </source>
</evidence>
<reference evidence="1 2" key="1">
    <citation type="submission" date="2022-10" db="EMBL/GenBank/DDBJ databases">
        <title>Paenibacillus description and whole genome data of maize root bacterial community.</title>
        <authorList>
            <person name="Marton D."/>
            <person name="Farkas M."/>
            <person name="Cserhati M."/>
        </authorList>
    </citation>
    <scope>NUCLEOTIDE SEQUENCE [LARGE SCALE GENOMIC DNA]</scope>
    <source>
        <strain evidence="1 2">P96</strain>
    </source>
</reference>
<name>A0ABT9FQ90_9BACL</name>
<keyword evidence="2" id="KW-1185">Reference proteome</keyword>
<protein>
    <submittedName>
        <fullName evidence="1">Uncharacterized protein</fullName>
    </submittedName>
</protein>
<gene>
    <name evidence="1" type="ORF">OIN60_08875</name>
</gene>
<sequence>MATGYAYIDMKSVLHVVSEEATAKKYGRGRVAEVDFEYGGGYPLVDGEPLIVYSDGREKNGRQIPQHILDLMDDL</sequence>
<dbReference type="Proteomes" id="UP001241848">
    <property type="component" value="Unassembled WGS sequence"/>
</dbReference>
<comment type="caution">
    <text evidence="1">The sequence shown here is derived from an EMBL/GenBank/DDBJ whole genome shotgun (WGS) entry which is preliminary data.</text>
</comment>
<organism evidence="1 2">
    <name type="scientific">Paenibacillus zeirhizosphaerae</name>
    <dbReference type="NCBI Taxonomy" id="2987519"/>
    <lineage>
        <taxon>Bacteria</taxon>
        <taxon>Bacillati</taxon>
        <taxon>Bacillota</taxon>
        <taxon>Bacilli</taxon>
        <taxon>Bacillales</taxon>
        <taxon>Paenibacillaceae</taxon>
        <taxon>Paenibacillus</taxon>
    </lineage>
</organism>